<evidence type="ECO:0000313" key="2">
    <source>
        <dbReference type="EMBL" id="KAK2179741.1"/>
    </source>
</evidence>
<dbReference type="Proteomes" id="UP001209878">
    <property type="component" value="Unassembled WGS sequence"/>
</dbReference>
<dbReference type="PANTHER" id="PTHR33802:SF1">
    <property type="entry name" value="XK-RELATED PROTEIN"/>
    <property type="match status" value="1"/>
</dbReference>
<sequence>MTDHNFLHLTAIVAACGMFVFTIMFTSGALGHPLGLFVNGTGGLAEKYNLGKYQMDVTPAEWTFYISAFIYVWQLVWLTYGVTTICRHVPGSRSLFYTHFPVLPPILYVVFAFALACNISWLLIWDREYMEIALVFVDLMSCTLYICLVVSLRRLNDYGAEMVAMGMRRDIWMIRVFVQNGLGLFASWGSVAAMFNFAVVLKYRTGAKAEVGSTVSLAIFTMEIVAWWVFDNFVFERLLRYMFTPYAVVLFSLAGIVGGTDDLYRPNSIYVMFLLALTAVLTVVKLVFVVYRHHKYPMFVPKPSYALELPDVGSVEVHGLLETRT</sequence>
<name>A0AAD9NT59_RIDPI</name>
<dbReference type="EMBL" id="JAODUO010000474">
    <property type="protein sequence ID" value="KAK2179741.1"/>
    <property type="molecule type" value="Genomic_DNA"/>
</dbReference>
<dbReference type="AlphaFoldDB" id="A0AAD9NT59"/>
<dbReference type="PANTHER" id="PTHR33802">
    <property type="entry name" value="SI:CH211-161H7.5-RELATED"/>
    <property type="match status" value="1"/>
</dbReference>
<feature type="transmembrane region" description="Helical" evidence="1">
    <location>
        <begin position="238"/>
        <end position="257"/>
    </location>
</feature>
<proteinExistence type="predicted"/>
<keyword evidence="1" id="KW-0812">Transmembrane</keyword>
<evidence type="ECO:0000313" key="3">
    <source>
        <dbReference type="Proteomes" id="UP001209878"/>
    </source>
</evidence>
<protein>
    <submittedName>
        <fullName evidence="2">Uncharacterized protein</fullName>
    </submittedName>
</protein>
<feature type="transmembrane region" description="Helical" evidence="1">
    <location>
        <begin position="106"/>
        <end position="124"/>
    </location>
</feature>
<feature type="transmembrane region" description="Helical" evidence="1">
    <location>
        <begin position="269"/>
        <end position="291"/>
    </location>
</feature>
<organism evidence="2 3">
    <name type="scientific">Ridgeia piscesae</name>
    <name type="common">Tubeworm</name>
    <dbReference type="NCBI Taxonomy" id="27915"/>
    <lineage>
        <taxon>Eukaryota</taxon>
        <taxon>Metazoa</taxon>
        <taxon>Spiralia</taxon>
        <taxon>Lophotrochozoa</taxon>
        <taxon>Annelida</taxon>
        <taxon>Polychaeta</taxon>
        <taxon>Sedentaria</taxon>
        <taxon>Canalipalpata</taxon>
        <taxon>Sabellida</taxon>
        <taxon>Siboglinidae</taxon>
        <taxon>Ridgeia</taxon>
    </lineage>
</organism>
<feature type="transmembrane region" description="Helical" evidence="1">
    <location>
        <begin position="172"/>
        <end position="199"/>
    </location>
</feature>
<accession>A0AAD9NT59</accession>
<keyword evidence="1" id="KW-1133">Transmembrane helix</keyword>
<reference evidence="2" key="1">
    <citation type="journal article" date="2023" name="Mol. Biol. Evol.">
        <title>Third-Generation Sequencing Reveals the Adaptive Role of the Epigenome in Three Deep-Sea Polychaetes.</title>
        <authorList>
            <person name="Perez M."/>
            <person name="Aroh O."/>
            <person name="Sun Y."/>
            <person name="Lan Y."/>
            <person name="Juniper S.K."/>
            <person name="Young C.R."/>
            <person name="Angers B."/>
            <person name="Qian P.Y."/>
        </authorList>
    </citation>
    <scope>NUCLEOTIDE SEQUENCE</scope>
    <source>
        <strain evidence="2">R07B-5</strain>
    </source>
</reference>
<feature type="transmembrane region" description="Helical" evidence="1">
    <location>
        <begin position="62"/>
        <end position="85"/>
    </location>
</feature>
<keyword evidence="1" id="KW-0472">Membrane</keyword>
<comment type="caution">
    <text evidence="2">The sequence shown here is derived from an EMBL/GenBank/DDBJ whole genome shotgun (WGS) entry which is preliminary data.</text>
</comment>
<feature type="transmembrane region" description="Helical" evidence="1">
    <location>
        <begin position="130"/>
        <end position="152"/>
    </location>
</feature>
<feature type="transmembrane region" description="Helical" evidence="1">
    <location>
        <begin position="7"/>
        <end position="30"/>
    </location>
</feature>
<gene>
    <name evidence="2" type="ORF">NP493_474g01022</name>
</gene>
<feature type="transmembrane region" description="Helical" evidence="1">
    <location>
        <begin position="211"/>
        <end position="231"/>
    </location>
</feature>
<evidence type="ECO:0000256" key="1">
    <source>
        <dbReference type="SAM" id="Phobius"/>
    </source>
</evidence>
<keyword evidence="3" id="KW-1185">Reference proteome</keyword>